<evidence type="ECO:0008006" key="5">
    <source>
        <dbReference type="Google" id="ProtNLM"/>
    </source>
</evidence>
<evidence type="ECO:0000256" key="1">
    <source>
        <dbReference type="SAM" id="MobiDB-lite"/>
    </source>
</evidence>
<accession>A0A1G5CD73</accession>
<feature type="chain" id="PRO_5010285052" description="Lipoprotein" evidence="2">
    <location>
        <begin position="26"/>
        <end position="488"/>
    </location>
</feature>
<gene>
    <name evidence="3" type="ORF">SAMN02910451_01061</name>
</gene>
<evidence type="ECO:0000256" key="2">
    <source>
        <dbReference type="SAM" id="SignalP"/>
    </source>
</evidence>
<organism evidence="3 4">
    <name type="scientific">Butyrivibrio hungatei</name>
    <dbReference type="NCBI Taxonomy" id="185008"/>
    <lineage>
        <taxon>Bacteria</taxon>
        <taxon>Bacillati</taxon>
        <taxon>Bacillota</taxon>
        <taxon>Clostridia</taxon>
        <taxon>Lachnospirales</taxon>
        <taxon>Lachnospiraceae</taxon>
        <taxon>Butyrivibrio</taxon>
    </lineage>
</organism>
<evidence type="ECO:0000313" key="3">
    <source>
        <dbReference type="EMBL" id="SCY00342.1"/>
    </source>
</evidence>
<dbReference type="OrthoDB" id="9927107at2"/>
<keyword evidence="2" id="KW-0732">Signal</keyword>
<protein>
    <recommendedName>
        <fullName evidence="5">Lipoprotein</fullName>
    </recommendedName>
</protein>
<reference evidence="4" key="1">
    <citation type="submission" date="2016-10" db="EMBL/GenBank/DDBJ databases">
        <authorList>
            <person name="Varghese N."/>
            <person name="Submissions S."/>
        </authorList>
    </citation>
    <scope>NUCLEOTIDE SEQUENCE [LARGE SCALE GENOMIC DNA]</scope>
    <source>
        <strain evidence="4">XBD2006</strain>
    </source>
</reference>
<sequence>MKKKQALAILIASSMALSIVGCSGAETSASEGSSEMEMTEEEKREIAKSEMVAAVEASSVASSVNEAATSSDAATTATSDNKTAASAVASTDKSAEATPVKQADHEVLYNGKALSVFNDSSKTLADLGAYDKKITASPIEFFYTYEASGIEYSTYLCDGKELPLGIDVSKKGATTSRNIGVGDTKDKLVAAYGNPSEKSDPSKKAENTYYYKYNFDKFSIWFYISTEKNTVVFYEIDNTTNVEAENKAEKDSEKAKASEAAATAASAETAASAASTTAPVASAEQTAPKTDISGSCGKAFAEVAKKSHDANSNAKYALLYLTKDQTPELVVDNPGKSVSLYTFENGKLITMISDWRYGVSSQGYGTTSYCYLPYENRFLENTNNCLAYIDHYAGEETIICDCSYNFLPFWPKVAEVVPSGDADAPRREANMGESFRRSTSGKNNYMALSHSGLTEEDANRILADTHWEKLEGSMDYDTILSKIEALGL</sequence>
<keyword evidence="4" id="KW-1185">Reference proteome</keyword>
<dbReference type="RefSeq" id="WP_074461766.1">
    <property type="nucleotide sequence ID" value="NZ_FMUR01000006.1"/>
</dbReference>
<evidence type="ECO:0000313" key="4">
    <source>
        <dbReference type="Proteomes" id="UP000183047"/>
    </source>
</evidence>
<feature type="compositionally biased region" description="Low complexity" evidence="1">
    <location>
        <begin position="24"/>
        <end position="36"/>
    </location>
</feature>
<dbReference type="AlphaFoldDB" id="A0A1G5CD73"/>
<proteinExistence type="predicted"/>
<dbReference type="PROSITE" id="PS51257">
    <property type="entry name" value="PROKAR_LIPOPROTEIN"/>
    <property type="match status" value="1"/>
</dbReference>
<name>A0A1G5CD73_9FIRM</name>
<feature type="region of interest" description="Disordered" evidence="1">
    <location>
        <begin position="62"/>
        <end position="82"/>
    </location>
</feature>
<dbReference type="EMBL" id="FMUR01000006">
    <property type="protein sequence ID" value="SCY00342.1"/>
    <property type="molecule type" value="Genomic_DNA"/>
</dbReference>
<feature type="region of interest" description="Disordered" evidence="1">
    <location>
        <begin position="24"/>
        <end position="44"/>
    </location>
</feature>
<feature type="signal peptide" evidence="2">
    <location>
        <begin position="1"/>
        <end position="25"/>
    </location>
</feature>
<dbReference type="Proteomes" id="UP000183047">
    <property type="component" value="Unassembled WGS sequence"/>
</dbReference>